<dbReference type="PRINTS" id="PR00459">
    <property type="entry name" value="ASPEROXIDASE"/>
</dbReference>
<evidence type="ECO:0000256" key="8">
    <source>
        <dbReference type="ARBA" id="ARBA00023004"/>
    </source>
</evidence>
<reference evidence="11" key="1">
    <citation type="submission" date="2021-01" db="EMBL/GenBank/DDBJ databases">
        <authorList>
            <person name="Corre E."/>
            <person name="Pelletier E."/>
            <person name="Niang G."/>
            <person name="Scheremetjew M."/>
            <person name="Finn R."/>
            <person name="Kale V."/>
            <person name="Holt S."/>
            <person name="Cochrane G."/>
            <person name="Meng A."/>
            <person name="Brown T."/>
            <person name="Cohen L."/>
        </authorList>
    </citation>
    <scope>NUCLEOTIDE SEQUENCE</scope>
    <source>
        <strain evidence="11">RCC1871</strain>
    </source>
</reference>
<dbReference type="SUPFAM" id="SSF48113">
    <property type="entry name" value="Heme-dependent peroxidases"/>
    <property type="match status" value="1"/>
</dbReference>
<evidence type="ECO:0000256" key="1">
    <source>
        <dbReference type="ARBA" id="ARBA00001970"/>
    </source>
</evidence>
<dbReference type="PROSITE" id="PS00435">
    <property type="entry name" value="PEROXIDASE_1"/>
    <property type="match status" value="1"/>
</dbReference>
<dbReference type="GO" id="GO:0046872">
    <property type="term" value="F:metal ion binding"/>
    <property type="evidence" value="ECO:0007669"/>
    <property type="project" value="UniProtKB-KW"/>
</dbReference>
<keyword evidence="5" id="KW-0349">Heme</keyword>
<dbReference type="PANTHER" id="PTHR31356:SF8">
    <property type="entry name" value="L-ASCORBATE PEROXIDASE 6-RELATED"/>
    <property type="match status" value="1"/>
</dbReference>
<dbReference type="GO" id="GO:0000302">
    <property type="term" value="P:response to reactive oxygen species"/>
    <property type="evidence" value="ECO:0007669"/>
    <property type="project" value="TreeGrafter"/>
</dbReference>
<dbReference type="Gene3D" id="1.10.520.10">
    <property type="match status" value="1"/>
</dbReference>
<keyword evidence="4" id="KW-0575">Peroxidase</keyword>
<feature type="region of interest" description="Disordered" evidence="9">
    <location>
        <begin position="1"/>
        <end position="43"/>
    </location>
</feature>
<evidence type="ECO:0000256" key="9">
    <source>
        <dbReference type="SAM" id="MobiDB-lite"/>
    </source>
</evidence>
<dbReference type="GO" id="GO:0020037">
    <property type="term" value="F:heme binding"/>
    <property type="evidence" value="ECO:0007669"/>
    <property type="project" value="InterPro"/>
</dbReference>
<dbReference type="InterPro" id="IPR019793">
    <property type="entry name" value="Peroxidases_heam-ligand_BS"/>
</dbReference>
<dbReference type="Pfam" id="PF00141">
    <property type="entry name" value="peroxidase"/>
    <property type="match status" value="1"/>
</dbReference>
<dbReference type="GO" id="GO:0016688">
    <property type="term" value="F:L-ascorbate peroxidase activity"/>
    <property type="evidence" value="ECO:0007669"/>
    <property type="project" value="UniProtKB-EC"/>
</dbReference>
<dbReference type="PROSITE" id="PS50873">
    <property type="entry name" value="PEROXIDASE_4"/>
    <property type="match status" value="1"/>
</dbReference>
<dbReference type="InterPro" id="IPR002207">
    <property type="entry name" value="Peroxidase_I"/>
</dbReference>
<dbReference type="PRINTS" id="PR00458">
    <property type="entry name" value="PEROXIDASE"/>
</dbReference>
<accession>A0A7S3C603</accession>
<dbReference type="GO" id="GO:0034599">
    <property type="term" value="P:cellular response to oxidative stress"/>
    <property type="evidence" value="ECO:0007669"/>
    <property type="project" value="InterPro"/>
</dbReference>
<dbReference type="EMBL" id="HBHZ01000301">
    <property type="protein sequence ID" value="CAE0187178.1"/>
    <property type="molecule type" value="Transcribed_RNA"/>
</dbReference>
<name>A0A7S3C603_9CHLO</name>
<evidence type="ECO:0000256" key="2">
    <source>
        <dbReference type="ARBA" id="ARBA00006873"/>
    </source>
</evidence>
<evidence type="ECO:0000256" key="6">
    <source>
        <dbReference type="ARBA" id="ARBA00022723"/>
    </source>
</evidence>
<comment type="similarity">
    <text evidence="2">Belongs to the peroxidase family. Ascorbate peroxidase subfamily.</text>
</comment>
<evidence type="ECO:0000256" key="3">
    <source>
        <dbReference type="ARBA" id="ARBA00012940"/>
    </source>
</evidence>
<organism evidence="11">
    <name type="scientific">Chloropicon roscoffensis</name>
    <dbReference type="NCBI Taxonomy" id="1461544"/>
    <lineage>
        <taxon>Eukaryota</taxon>
        <taxon>Viridiplantae</taxon>
        <taxon>Chlorophyta</taxon>
        <taxon>Chloropicophyceae</taxon>
        <taxon>Chloropicales</taxon>
        <taxon>Chloropicaceae</taxon>
        <taxon>Chloropicon</taxon>
    </lineage>
</organism>
<dbReference type="AlphaFoldDB" id="A0A7S3C603"/>
<evidence type="ECO:0000256" key="7">
    <source>
        <dbReference type="ARBA" id="ARBA00023002"/>
    </source>
</evidence>
<feature type="domain" description="Plant heme peroxidase family profile" evidence="10">
    <location>
        <begin position="111"/>
        <end position="325"/>
    </location>
</feature>
<dbReference type="InterPro" id="IPR010255">
    <property type="entry name" value="Haem_peroxidase_sf"/>
</dbReference>
<protein>
    <recommendedName>
        <fullName evidence="3">L-ascorbate peroxidase</fullName>
        <ecNumber evidence="3">1.11.1.11</ecNumber>
    </recommendedName>
</protein>
<evidence type="ECO:0000313" key="11">
    <source>
        <dbReference type="EMBL" id="CAE0187178.1"/>
    </source>
</evidence>
<evidence type="ECO:0000256" key="5">
    <source>
        <dbReference type="ARBA" id="ARBA00022617"/>
    </source>
</evidence>
<dbReference type="EC" id="1.11.1.11" evidence="3"/>
<sequence>MAPPIRVRRPTCEQERVRPRARPTRASCEGTSPRGPPQRAPRVCEEESSCAKSGRRHALSLCVFSSFSPQFLWGVRSERTLAAPVGSLRAPTARERAAIKDGLSQVSKGKAPVLLRLVFHDAGTFDRETGRGGPNGSVRFELDRPESRGLKRGLKVVGDVKESIAAKGKVDLSYADLIVVLGAWAVEVCGGPRMDVLIGRIDASEPDAENMIPDENLPAQGIKESFARMGLDTLDLVALSGSHALGGKGYGDPLTFDNVYYKTLLEKPWLSQDSMKQMIGIPSDRVLPDDLECRPIIEKYASSQAAFFADFASSYAKITTLGYSS</sequence>
<evidence type="ECO:0000256" key="4">
    <source>
        <dbReference type="ARBA" id="ARBA00022559"/>
    </source>
</evidence>
<keyword evidence="7" id="KW-0560">Oxidoreductase</keyword>
<gene>
    <name evidence="11" type="ORF">CROS1456_LOCUS244</name>
</gene>
<keyword evidence="6" id="KW-0479">Metal-binding</keyword>
<comment type="cofactor">
    <cofactor evidence="1">
        <name>heme b</name>
        <dbReference type="ChEBI" id="CHEBI:60344"/>
    </cofactor>
</comment>
<dbReference type="InterPro" id="IPR002016">
    <property type="entry name" value="Haem_peroxidase"/>
</dbReference>
<dbReference type="Gene3D" id="1.10.420.10">
    <property type="entry name" value="Peroxidase, domain 2"/>
    <property type="match status" value="1"/>
</dbReference>
<dbReference type="GO" id="GO:0042744">
    <property type="term" value="P:hydrogen peroxide catabolic process"/>
    <property type="evidence" value="ECO:0007669"/>
    <property type="project" value="TreeGrafter"/>
</dbReference>
<proteinExistence type="inferred from homology"/>
<dbReference type="PANTHER" id="PTHR31356">
    <property type="entry name" value="THYLAKOID LUMENAL 29 KDA PROTEIN, CHLOROPLASTIC-RELATED"/>
    <property type="match status" value="1"/>
</dbReference>
<dbReference type="InterPro" id="IPR019794">
    <property type="entry name" value="Peroxidases_AS"/>
</dbReference>
<keyword evidence="8" id="KW-0408">Iron</keyword>
<dbReference type="InterPro" id="IPR044831">
    <property type="entry name" value="Ccp1-like"/>
</dbReference>
<dbReference type="PROSITE" id="PS00436">
    <property type="entry name" value="PEROXIDASE_2"/>
    <property type="match status" value="1"/>
</dbReference>
<evidence type="ECO:0000259" key="10">
    <source>
        <dbReference type="PROSITE" id="PS50873"/>
    </source>
</evidence>